<dbReference type="RefSeq" id="WP_136615038.1">
    <property type="nucleotide sequence ID" value="NZ_LWIG01000007.1"/>
</dbReference>
<keyword evidence="3" id="KW-1185">Reference proteome</keyword>
<proteinExistence type="predicted"/>
<evidence type="ECO:0000259" key="1">
    <source>
        <dbReference type="Pfam" id="PF19263"/>
    </source>
</evidence>
<dbReference type="Proteomes" id="UP000315914">
    <property type="component" value="Unassembled WGS sequence"/>
</dbReference>
<feature type="domain" description="NrS-1 polymerase-like helicase" evidence="1">
    <location>
        <begin position="164"/>
        <end position="278"/>
    </location>
</feature>
<dbReference type="OrthoDB" id="8215052at2"/>
<accession>A0A560IVI0</accession>
<evidence type="ECO:0000313" key="2">
    <source>
        <dbReference type="EMBL" id="TWB76022.1"/>
    </source>
</evidence>
<name>A0A560IVI0_9BRAD</name>
<organism evidence="2 3">
    <name type="scientific">Bradyrhizobium sacchari</name>
    <dbReference type="NCBI Taxonomy" id="1399419"/>
    <lineage>
        <taxon>Bacteria</taxon>
        <taxon>Pseudomonadati</taxon>
        <taxon>Pseudomonadota</taxon>
        <taxon>Alphaproteobacteria</taxon>
        <taxon>Hyphomicrobiales</taxon>
        <taxon>Nitrobacteraceae</taxon>
        <taxon>Bradyrhizobium</taxon>
    </lineage>
</organism>
<dbReference type="EMBL" id="VITW01000004">
    <property type="protein sequence ID" value="TWB76022.1"/>
    <property type="molecule type" value="Genomic_DNA"/>
</dbReference>
<evidence type="ECO:0000313" key="3">
    <source>
        <dbReference type="Proteomes" id="UP000315914"/>
    </source>
</evidence>
<protein>
    <recommendedName>
        <fullName evidence="1">NrS-1 polymerase-like helicase domain-containing protein</fullName>
    </recommendedName>
</protein>
<reference evidence="2 3" key="1">
    <citation type="submission" date="2019-06" db="EMBL/GenBank/DDBJ databases">
        <title>Genomic Encyclopedia of Type Strains, Phase IV (KMG-V): Genome sequencing to study the core and pangenomes of soil and plant-associated prokaryotes.</title>
        <authorList>
            <person name="Whitman W."/>
        </authorList>
    </citation>
    <scope>NUCLEOTIDE SEQUENCE [LARGE SCALE GENOMIC DNA]</scope>
    <source>
        <strain evidence="2 3">BR 10556</strain>
    </source>
</reference>
<dbReference type="AlphaFoldDB" id="A0A560IVI0"/>
<comment type="caution">
    <text evidence="2">The sequence shown here is derived from an EMBL/GenBank/DDBJ whole genome shotgun (WGS) entry which is preliminary data.</text>
</comment>
<dbReference type="Pfam" id="PF19263">
    <property type="entry name" value="DUF5906"/>
    <property type="match status" value="1"/>
</dbReference>
<dbReference type="InterPro" id="IPR045455">
    <property type="entry name" value="NrS-1_pol-like_helicase"/>
</dbReference>
<gene>
    <name evidence="2" type="ORF">FBZ95_104202</name>
</gene>
<sequence length="451" mass="51305">MSLPKPPDLRSADGAISLEDFYAIPESNRFMFMPARTTWPKESVDSILPKILGEKRNGKFVKIKPSDWLKQHRRVEQVTWMPGWPEIIEDQLLFDGGWKDRPGAHVLNLYQPPRVFPGNADLAGPWIEHVRRLYPNDADHMIDWLAHRVRFPGEKINHALVMGGGQGIGKDWILEAVEKAVGEWNFHNVSSSELLDKNNPFVRAVVLRLNEAHDLGEGGRANRFALYERIKSYAASPPNVLSCVDKYEKRIYVPNVLGLCITTNHKSDGVYLDNDDRRHFVVWSESKKEDFSAEFWIEQWRWLRSGGAGHVGAYLAQRDLSTFNAGAVPRQTEAFFEVVHASQAPEDAEIADALDELGRPDVVTLGMLVSTRNGAALEWLLDKKHRRSIPYRMETCGYVSVRNPDADKSDGLWKIEGRRQTLYGRTKLAPEQRQLAAREHVVRLKKATSIV</sequence>
<dbReference type="STRING" id="1399419.A5906_25795"/>